<keyword evidence="9 11" id="KW-0472">Membrane</keyword>
<dbReference type="CDD" id="cd13962">
    <property type="entry name" value="PT_UbiA_UBIAD1"/>
    <property type="match status" value="1"/>
</dbReference>
<keyword evidence="4" id="KW-0474">Menaquinone biosynthesis</keyword>
<feature type="transmembrane region" description="Helical" evidence="11">
    <location>
        <begin position="326"/>
        <end position="350"/>
    </location>
</feature>
<dbReference type="Pfam" id="PF01040">
    <property type="entry name" value="UbiA"/>
    <property type="match status" value="1"/>
</dbReference>
<feature type="transmembrane region" description="Helical" evidence="11">
    <location>
        <begin position="356"/>
        <end position="378"/>
    </location>
</feature>
<keyword evidence="5" id="KW-0637">Prenyltransferase</keyword>
<comment type="similarity">
    <text evidence="3">Belongs to the UbiA prenyltransferase family.</text>
</comment>
<dbReference type="GeneID" id="101852957"/>
<dbReference type="InterPro" id="IPR044878">
    <property type="entry name" value="UbiA_sf"/>
</dbReference>
<comment type="subcellular location">
    <subcellularLocation>
        <location evidence="1">Membrane</location>
        <topology evidence="1">Multi-pass membrane protein</topology>
    </subcellularLocation>
</comment>
<feature type="transmembrane region" description="Helical" evidence="11">
    <location>
        <begin position="215"/>
        <end position="236"/>
    </location>
</feature>
<accession>A0ABM0K3G6</accession>
<evidence type="ECO:0000256" key="11">
    <source>
        <dbReference type="SAM" id="Phobius"/>
    </source>
</evidence>
<evidence type="ECO:0000256" key="4">
    <source>
        <dbReference type="ARBA" id="ARBA00022428"/>
    </source>
</evidence>
<evidence type="ECO:0000256" key="8">
    <source>
        <dbReference type="ARBA" id="ARBA00022989"/>
    </source>
</evidence>
<keyword evidence="8 11" id="KW-1133">Transmembrane helix</keyword>
<feature type="region of interest" description="Disordered" evidence="10">
    <location>
        <begin position="1"/>
        <end position="24"/>
    </location>
</feature>
<evidence type="ECO:0000256" key="6">
    <source>
        <dbReference type="ARBA" id="ARBA00022679"/>
    </source>
</evidence>
<feature type="transmembrane region" description="Helical" evidence="11">
    <location>
        <begin position="243"/>
        <end position="260"/>
    </location>
</feature>
<feature type="compositionally biased region" description="Basic and acidic residues" evidence="10">
    <location>
        <begin position="1"/>
        <end position="11"/>
    </location>
</feature>
<evidence type="ECO:0000256" key="5">
    <source>
        <dbReference type="ARBA" id="ARBA00022602"/>
    </source>
</evidence>
<organism evidence="12 13">
    <name type="scientific">Aplysia californica</name>
    <name type="common">California sea hare</name>
    <dbReference type="NCBI Taxonomy" id="6500"/>
    <lineage>
        <taxon>Eukaryota</taxon>
        <taxon>Metazoa</taxon>
        <taxon>Spiralia</taxon>
        <taxon>Lophotrochozoa</taxon>
        <taxon>Mollusca</taxon>
        <taxon>Gastropoda</taxon>
        <taxon>Heterobranchia</taxon>
        <taxon>Euthyneura</taxon>
        <taxon>Tectipleura</taxon>
        <taxon>Aplysiida</taxon>
        <taxon>Aplysioidea</taxon>
        <taxon>Aplysiidae</taxon>
        <taxon>Aplysia</taxon>
    </lineage>
</organism>
<feature type="transmembrane region" description="Helical" evidence="11">
    <location>
        <begin position="160"/>
        <end position="181"/>
    </location>
</feature>
<sequence>MNESQRSEIKENGTCNSSLLNVPQSRPPQVRIQVPVVEACTQTEQWLPFPLSPQEAVQVPYPYSGFQLPPQWQPKPGETFLVSSEEKEVTMEKAYLSANNSSVNSAKGPAGYSGVEGFQVKSAPSQRSQFSGYLIALRPWSFPASITPVALGSCLAYKALGVFSVYIFFMTVITALCVHAAGNLVNTYFDFVRGVDTKKSDDRTLVDSILQPNDVVRLGAVVYIAGCVGFVIVNILSEAKMEHLALIYFCGLSSSFLYTGGLGLKYIAMGDILIVLTFGPLTVVFSYLSQTGQLSLVPLMYAIPLALNTEAILHCNNTRDMEGDKLAGAITMAILLGRSGSYALFCFLLFIPYLLFITVGIHFSPWILLPAASIFFAFRLEKEFRRGNLTTLPQSVARLNLVIGVLYIASLYLSNWSSLPSMTQLG</sequence>
<name>A0ABM0K3G6_APLCA</name>
<protein>
    <submittedName>
        <fullName evidence="13">UbiA prenyltransferase domain-containing protein 1</fullName>
    </submittedName>
</protein>
<evidence type="ECO:0000313" key="13">
    <source>
        <dbReference type="RefSeq" id="XP_005107882.1"/>
    </source>
</evidence>
<dbReference type="InterPro" id="IPR000537">
    <property type="entry name" value="UbiA_prenyltransferase"/>
</dbReference>
<evidence type="ECO:0000313" key="12">
    <source>
        <dbReference type="Proteomes" id="UP000694888"/>
    </source>
</evidence>
<gene>
    <name evidence="13" type="primary">LOC101852957</name>
</gene>
<dbReference type="Gene3D" id="1.10.357.140">
    <property type="entry name" value="UbiA prenyltransferase"/>
    <property type="match status" value="1"/>
</dbReference>
<evidence type="ECO:0000256" key="1">
    <source>
        <dbReference type="ARBA" id="ARBA00004141"/>
    </source>
</evidence>
<dbReference type="PANTHER" id="PTHR13929">
    <property type="entry name" value="1,4-DIHYDROXY-2-NAPHTHOATE OCTAPRENYLTRANSFERASE"/>
    <property type="match status" value="1"/>
</dbReference>
<reference evidence="13" key="1">
    <citation type="submission" date="2025-08" db="UniProtKB">
        <authorList>
            <consortium name="RefSeq"/>
        </authorList>
    </citation>
    <scope>IDENTIFICATION</scope>
</reference>
<keyword evidence="12" id="KW-1185">Reference proteome</keyword>
<feature type="transmembrane region" description="Helical" evidence="11">
    <location>
        <begin position="266"/>
        <end position="288"/>
    </location>
</feature>
<proteinExistence type="inferred from homology"/>
<evidence type="ECO:0000256" key="10">
    <source>
        <dbReference type="SAM" id="MobiDB-lite"/>
    </source>
</evidence>
<evidence type="ECO:0000256" key="9">
    <source>
        <dbReference type="ARBA" id="ARBA00023136"/>
    </source>
</evidence>
<evidence type="ECO:0000256" key="3">
    <source>
        <dbReference type="ARBA" id="ARBA00005985"/>
    </source>
</evidence>
<feature type="transmembrane region" description="Helical" evidence="11">
    <location>
        <begin position="399"/>
        <end position="417"/>
    </location>
</feature>
<evidence type="ECO:0000256" key="7">
    <source>
        <dbReference type="ARBA" id="ARBA00022692"/>
    </source>
</evidence>
<dbReference type="PANTHER" id="PTHR13929:SF0">
    <property type="entry name" value="UBIA PRENYLTRANSFERASE DOMAIN-CONTAINING PROTEIN 1"/>
    <property type="match status" value="1"/>
</dbReference>
<evidence type="ECO:0000256" key="2">
    <source>
        <dbReference type="ARBA" id="ARBA00004863"/>
    </source>
</evidence>
<dbReference type="InterPro" id="IPR026046">
    <property type="entry name" value="UBIAD1"/>
</dbReference>
<keyword evidence="6" id="KW-0808">Transferase</keyword>
<dbReference type="RefSeq" id="XP_005107882.1">
    <property type="nucleotide sequence ID" value="XM_005107825.3"/>
</dbReference>
<keyword evidence="7 11" id="KW-0812">Transmembrane</keyword>
<comment type="pathway">
    <text evidence="2">Quinol/quinone metabolism; menaquinone biosynthesis.</text>
</comment>
<dbReference type="Proteomes" id="UP000694888">
    <property type="component" value="Unplaced"/>
</dbReference>